<evidence type="ECO:0000313" key="2">
    <source>
        <dbReference type="Proteomes" id="UP001431776"/>
    </source>
</evidence>
<dbReference type="AlphaFoldDB" id="A0AAW6TX03"/>
<sequence>MRIMAVMCLCCVCSMDSDVEHDPETDALDIGKETGVTIELTKLEMTDSFLDVVYKISNSSDHDIWVCSEISSVPFEVFLACDMQTLLIRKRLDIPSDVVWRTPPAAGTYICLSPGGEQIESLRTSLPVTPRFFYAAADTRVEKTVGRVAVEVGFYDHDLPALIRSIFEVADKFDLDARYLHPDIQKLYFRGLSVRRALVEFDLLNIDPYGEGRVRIDYSYQALTGEKVLRMEITGVAIPYAGRIEKRVAPNFPLIVE</sequence>
<name>A0AAW6TX03_9BACT</name>
<proteinExistence type="predicted"/>
<keyword evidence="2" id="KW-1185">Reference proteome</keyword>
<accession>A0AAW6TX03</accession>
<organism evidence="1 2">
    <name type="scientific">Anaerobaca lacustris</name>
    <dbReference type="NCBI Taxonomy" id="3044600"/>
    <lineage>
        <taxon>Bacteria</taxon>
        <taxon>Pseudomonadati</taxon>
        <taxon>Planctomycetota</taxon>
        <taxon>Phycisphaerae</taxon>
        <taxon>Sedimentisphaerales</taxon>
        <taxon>Anaerobacaceae</taxon>
        <taxon>Anaerobaca</taxon>
    </lineage>
</organism>
<dbReference type="RefSeq" id="WP_349245641.1">
    <property type="nucleotide sequence ID" value="NZ_JASCXX010000018.1"/>
</dbReference>
<dbReference type="EMBL" id="JASCXX010000018">
    <property type="protein sequence ID" value="MDI6450231.1"/>
    <property type="molecule type" value="Genomic_DNA"/>
</dbReference>
<evidence type="ECO:0008006" key="3">
    <source>
        <dbReference type="Google" id="ProtNLM"/>
    </source>
</evidence>
<gene>
    <name evidence="1" type="ORF">QJ522_14320</name>
</gene>
<comment type="caution">
    <text evidence="1">The sequence shown here is derived from an EMBL/GenBank/DDBJ whole genome shotgun (WGS) entry which is preliminary data.</text>
</comment>
<protein>
    <recommendedName>
        <fullName evidence="3">DUF1571 domain-containing protein</fullName>
    </recommendedName>
</protein>
<reference evidence="1" key="1">
    <citation type="submission" date="2023-05" db="EMBL/GenBank/DDBJ databases">
        <title>Anaerotaeda fermentans gen. nov., sp. nov., a novel anaerobic planctomycete of the new family within the order Sedimentisphaerales isolated from Taman Peninsula, Russia.</title>
        <authorList>
            <person name="Khomyakova M.A."/>
            <person name="Merkel A.Y."/>
            <person name="Slobodkin A.I."/>
        </authorList>
    </citation>
    <scope>NUCLEOTIDE SEQUENCE</scope>
    <source>
        <strain evidence="1">M17dextr</strain>
    </source>
</reference>
<evidence type="ECO:0000313" key="1">
    <source>
        <dbReference type="EMBL" id="MDI6450231.1"/>
    </source>
</evidence>
<dbReference type="Proteomes" id="UP001431776">
    <property type="component" value="Unassembled WGS sequence"/>
</dbReference>